<accession>A0A7Y8KZ06</accession>
<protein>
    <submittedName>
        <fullName evidence="1">Trypsin-like peptidase domain-containing protein</fullName>
    </submittedName>
</protein>
<comment type="caution">
    <text evidence="1">The sequence shown here is derived from an EMBL/GenBank/DDBJ whole genome shotgun (WGS) entry which is preliminary data.</text>
</comment>
<dbReference type="EMBL" id="VYGV01000016">
    <property type="protein sequence ID" value="NWF47187.1"/>
    <property type="molecule type" value="Genomic_DNA"/>
</dbReference>
<dbReference type="Gene3D" id="2.40.10.120">
    <property type="match status" value="1"/>
</dbReference>
<dbReference type="Pfam" id="PF13365">
    <property type="entry name" value="Trypsin_2"/>
    <property type="match status" value="1"/>
</dbReference>
<proteinExistence type="predicted"/>
<gene>
    <name evidence="1" type="ORF">F3K02_18300</name>
</gene>
<dbReference type="AlphaFoldDB" id="A0A7Y8KZ06"/>
<keyword evidence="2" id="KW-1185">Reference proteome</keyword>
<evidence type="ECO:0000313" key="2">
    <source>
        <dbReference type="Proteomes" id="UP000545507"/>
    </source>
</evidence>
<name>A0A7Y8KZ06_9BURK</name>
<organism evidence="1 2">
    <name type="scientific">Hydrogenophaga aromaticivorans</name>
    <dbReference type="NCBI Taxonomy" id="2610898"/>
    <lineage>
        <taxon>Bacteria</taxon>
        <taxon>Pseudomonadati</taxon>
        <taxon>Pseudomonadota</taxon>
        <taxon>Betaproteobacteria</taxon>
        <taxon>Burkholderiales</taxon>
        <taxon>Comamonadaceae</taxon>
        <taxon>Hydrogenophaga</taxon>
    </lineage>
</organism>
<evidence type="ECO:0000313" key="1">
    <source>
        <dbReference type="EMBL" id="NWF47187.1"/>
    </source>
</evidence>
<dbReference type="InterPro" id="IPR009003">
    <property type="entry name" value="Peptidase_S1_PA"/>
</dbReference>
<sequence>MGISPSMTKQQASKEIDYATTVAQLDPEQELAPAEPITFVAQRLLFEGSNGDYMRVGAQNGILLALSFRDRDGHHTYGSGVMVGPGLALCAAHVLHEHDFYGKLQRDEATLVVQAPLPDGGMLLWTVLRMALVPDSDLAVLSMALTSSYPADRRFMTASLTTRMPVLDDVLTVTGLSAAGDGTEAIASSMRIEMAPQCQLGRVIDRYPNGRDRRLPGPCLAIECAVPGGTSGGPVFDSRGYLVGLLSASYDGAEISFVSHLWPALVRAQACPVWPPVPYTRPAPGTLLQLGSAFGVSIERPDAFRLCTPQGVISLEYVAWE</sequence>
<reference evidence="1 2" key="1">
    <citation type="submission" date="2019-09" db="EMBL/GenBank/DDBJ databases">
        <title>Hydrogenophaga aromatica sp. nov., isolated from a para-xylene-degrading enrichment culture.</title>
        <authorList>
            <person name="Tancsics A."/>
            <person name="Banerjee S."/>
        </authorList>
    </citation>
    <scope>NUCLEOTIDE SEQUENCE [LARGE SCALE GENOMIC DNA]</scope>
    <source>
        <strain evidence="1 2">D2P1</strain>
    </source>
</reference>
<dbReference type="SUPFAM" id="SSF50494">
    <property type="entry name" value="Trypsin-like serine proteases"/>
    <property type="match status" value="1"/>
</dbReference>
<dbReference type="Proteomes" id="UP000545507">
    <property type="component" value="Unassembled WGS sequence"/>
</dbReference>